<dbReference type="RefSeq" id="WP_075126288.1">
    <property type="nucleotide sequence ID" value="NZ_MSIE01000025.1"/>
</dbReference>
<reference evidence="2 3" key="1">
    <citation type="submission" date="2016-12" db="EMBL/GenBank/DDBJ databases">
        <title>The draft genome sequence of Actinophytocola sp. 11-183.</title>
        <authorList>
            <person name="Wang W."/>
            <person name="Yuan L."/>
        </authorList>
    </citation>
    <scope>NUCLEOTIDE SEQUENCE [LARGE SCALE GENOMIC DNA]</scope>
    <source>
        <strain evidence="2 3">11-183</strain>
    </source>
</reference>
<accession>A0A1Q8CQZ2</accession>
<dbReference type="PROSITE" id="PS51257">
    <property type="entry name" value="PROKAR_LIPOPROTEIN"/>
    <property type="match status" value="1"/>
</dbReference>
<name>A0A1Q8CQZ2_9PSEU</name>
<evidence type="ECO:0000313" key="3">
    <source>
        <dbReference type="Proteomes" id="UP000185596"/>
    </source>
</evidence>
<keyword evidence="1" id="KW-0732">Signal</keyword>
<feature type="chain" id="PRO_5012728572" description="Lipoprotein" evidence="1">
    <location>
        <begin position="20"/>
        <end position="173"/>
    </location>
</feature>
<proteinExistence type="predicted"/>
<dbReference type="Proteomes" id="UP000185596">
    <property type="component" value="Unassembled WGS sequence"/>
</dbReference>
<dbReference type="EMBL" id="MSIE01000025">
    <property type="protein sequence ID" value="OLF16778.1"/>
    <property type="molecule type" value="Genomic_DNA"/>
</dbReference>
<keyword evidence="3" id="KW-1185">Reference proteome</keyword>
<sequence length="173" mass="18667">MSRLLPLVVAFLLAGCAQAGGGTMTATHEGGMPDDFTTTIVYRNGSVAPPHHFEWRLRVDRTQAELSWRPGYDEAEPPWVESVAVTEEQRADLYERLRTAAVLGGARSVDEGLSGGPTGSVEATVGGRTTRSGELGLSENSQRALDQVQAAAEEVVPADVWNRMTDRQRTWGG</sequence>
<feature type="signal peptide" evidence="1">
    <location>
        <begin position="1"/>
        <end position="19"/>
    </location>
</feature>
<evidence type="ECO:0000313" key="2">
    <source>
        <dbReference type="EMBL" id="OLF16778.1"/>
    </source>
</evidence>
<evidence type="ECO:0008006" key="4">
    <source>
        <dbReference type="Google" id="ProtNLM"/>
    </source>
</evidence>
<organism evidence="2 3">
    <name type="scientific">Actinophytocola xanthii</name>
    <dbReference type="NCBI Taxonomy" id="1912961"/>
    <lineage>
        <taxon>Bacteria</taxon>
        <taxon>Bacillati</taxon>
        <taxon>Actinomycetota</taxon>
        <taxon>Actinomycetes</taxon>
        <taxon>Pseudonocardiales</taxon>
        <taxon>Pseudonocardiaceae</taxon>
    </lineage>
</organism>
<gene>
    <name evidence="2" type="ORF">BU204_15040</name>
</gene>
<comment type="caution">
    <text evidence="2">The sequence shown here is derived from an EMBL/GenBank/DDBJ whole genome shotgun (WGS) entry which is preliminary data.</text>
</comment>
<dbReference type="STRING" id="1912961.BU204_15040"/>
<evidence type="ECO:0000256" key="1">
    <source>
        <dbReference type="SAM" id="SignalP"/>
    </source>
</evidence>
<dbReference type="AlphaFoldDB" id="A0A1Q8CQZ2"/>
<protein>
    <recommendedName>
        <fullName evidence="4">Lipoprotein</fullName>
    </recommendedName>
</protein>